<feature type="compositionally biased region" description="Polar residues" evidence="1">
    <location>
        <begin position="1"/>
        <end position="11"/>
    </location>
</feature>
<proteinExistence type="predicted"/>
<gene>
    <name evidence="2" type="ORF">B296_00053448</name>
</gene>
<sequence length="126" mass="13886">MVRNPATTCLGSTAIGLPEPAETESEMEGKPKATATDGNLRSTKQCDQYEEREQERERQSRRFCSDPAEGGRLEHKKGGEEAPKGVGERGVLGGRPADTQAVKERERERACELGSYSVVYFVALFH</sequence>
<dbReference type="Proteomes" id="UP000287651">
    <property type="component" value="Unassembled WGS sequence"/>
</dbReference>
<feature type="compositionally biased region" description="Polar residues" evidence="1">
    <location>
        <begin position="36"/>
        <end position="46"/>
    </location>
</feature>
<reference evidence="2 3" key="1">
    <citation type="journal article" date="2014" name="Agronomy (Basel)">
        <title>A Draft Genome Sequence for Ensete ventricosum, the Drought-Tolerant Tree Against Hunger.</title>
        <authorList>
            <person name="Harrison J."/>
            <person name="Moore K.A."/>
            <person name="Paszkiewicz K."/>
            <person name="Jones T."/>
            <person name="Grant M."/>
            <person name="Ambacheew D."/>
            <person name="Muzemil S."/>
            <person name="Studholme D.J."/>
        </authorList>
    </citation>
    <scope>NUCLEOTIDE SEQUENCE [LARGE SCALE GENOMIC DNA]</scope>
</reference>
<accession>A0A426X0D1</accession>
<organism evidence="2 3">
    <name type="scientific">Ensete ventricosum</name>
    <name type="common">Abyssinian banana</name>
    <name type="synonym">Musa ensete</name>
    <dbReference type="NCBI Taxonomy" id="4639"/>
    <lineage>
        <taxon>Eukaryota</taxon>
        <taxon>Viridiplantae</taxon>
        <taxon>Streptophyta</taxon>
        <taxon>Embryophyta</taxon>
        <taxon>Tracheophyta</taxon>
        <taxon>Spermatophyta</taxon>
        <taxon>Magnoliopsida</taxon>
        <taxon>Liliopsida</taxon>
        <taxon>Zingiberales</taxon>
        <taxon>Musaceae</taxon>
        <taxon>Ensete</taxon>
    </lineage>
</organism>
<comment type="caution">
    <text evidence="2">The sequence shown here is derived from an EMBL/GenBank/DDBJ whole genome shotgun (WGS) entry which is preliminary data.</text>
</comment>
<feature type="compositionally biased region" description="Basic and acidic residues" evidence="1">
    <location>
        <begin position="47"/>
        <end position="87"/>
    </location>
</feature>
<dbReference type="AlphaFoldDB" id="A0A426X0D1"/>
<protein>
    <submittedName>
        <fullName evidence="2">Uncharacterized protein</fullName>
    </submittedName>
</protein>
<evidence type="ECO:0000313" key="2">
    <source>
        <dbReference type="EMBL" id="RRT32931.1"/>
    </source>
</evidence>
<feature type="region of interest" description="Disordered" evidence="1">
    <location>
        <begin position="1"/>
        <end position="103"/>
    </location>
</feature>
<dbReference type="EMBL" id="AMZH03030307">
    <property type="protein sequence ID" value="RRT32931.1"/>
    <property type="molecule type" value="Genomic_DNA"/>
</dbReference>
<evidence type="ECO:0000313" key="3">
    <source>
        <dbReference type="Proteomes" id="UP000287651"/>
    </source>
</evidence>
<name>A0A426X0D1_ENSVE</name>
<evidence type="ECO:0000256" key="1">
    <source>
        <dbReference type="SAM" id="MobiDB-lite"/>
    </source>
</evidence>